<name>A0A370TB97_9HELO</name>
<protein>
    <submittedName>
        <fullName evidence="1">Uncharacterized protein</fullName>
    </submittedName>
</protein>
<accession>A0A370TB97</accession>
<comment type="caution">
    <text evidence="1">The sequence shown here is derived from an EMBL/GenBank/DDBJ whole genome shotgun (WGS) entry which is preliminary data.</text>
</comment>
<keyword evidence="2" id="KW-1185">Reference proteome</keyword>
<dbReference type="OrthoDB" id="3513524at2759"/>
<gene>
    <name evidence="1" type="ORF">BP5553_09986</name>
</gene>
<reference evidence="1 2" key="1">
    <citation type="journal article" date="2018" name="IMA Fungus">
        <title>IMA Genome-F 9: Draft genome sequence of Annulohypoxylon stygium, Aspergillus mulundensis, Berkeleyomyces basicola (syn. Thielaviopsis basicola), Ceratocystis smalleyi, two Cercospora beticola strains, Coleophoma cylindrospora, Fusarium fracticaudum, Phialophora cf. hyalina, and Morchella septimelata.</title>
        <authorList>
            <person name="Wingfield B.D."/>
            <person name="Bills G.F."/>
            <person name="Dong Y."/>
            <person name="Huang W."/>
            <person name="Nel W.J."/>
            <person name="Swalarsk-Parry B.S."/>
            <person name="Vaghefi N."/>
            <person name="Wilken P.M."/>
            <person name="An Z."/>
            <person name="de Beer Z.W."/>
            <person name="De Vos L."/>
            <person name="Chen L."/>
            <person name="Duong T.A."/>
            <person name="Gao Y."/>
            <person name="Hammerbacher A."/>
            <person name="Kikkert J.R."/>
            <person name="Li Y."/>
            <person name="Li H."/>
            <person name="Li K."/>
            <person name="Li Q."/>
            <person name="Liu X."/>
            <person name="Ma X."/>
            <person name="Naidoo K."/>
            <person name="Pethybridge S.J."/>
            <person name="Sun J."/>
            <person name="Steenkamp E.T."/>
            <person name="van der Nest M.A."/>
            <person name="van Wyk S."/>
            <person name="Wingfield M.J."/>
            <person name="Xiong C."/>
            <person name="Yue Q."/>
            <person name="Zhang X."/>
        </authorList>
    </citation>
    <scope>NUCLEOTIDE SEQUENCE [LARGE SCALE GENOMIC DNA]</scope>
    <source>
        <strain evidence="1 2">BP 5553</strain>
    </source>
</reference>
<dbReference type="EMBL" id="NPIC01000013">
    <property type="protein sequence ID" value="RDL31197.1"/>
    <property type="molecule type" value="Genomic_DNA"/>
</dbReference>
<sequence>MAFSIKFVNRDNYQRTVCWFPERNHSGIKDNNYPDIPGTIVPGRKSVTVGMPDSGNHALRPGWVGAFRTIFDGGDPFTPAVRGEVNFEDILTWYDISMVDNNSDNSGVHWLYPISGNDVHHGCTTFPCSNAFSKPGEAQTQVTNEHDLECLIGG</sequence>
<proteinExistence type="predicted"/>
<organism evidence="1 2">
    <name type="scientific">Venustampulla echinocandica</name>
    <dbReference type="NCBI Taxonomy" id="2656787"/>
    <lineage>
        <taxon>Eukaryota</taxon>
        <taxon>Fungi</taxon>
        <taxon>Dikarya</taxon>
        <taxon>Ascomycota</taxon>
        <taxon>Pezizomycotina</taxon>
        <taxon>Leotiomycetes</taxon>
        <taxon>Helotiales</taxon>
        <taxon>Pleuroascaceae</taxon>
        <taxon>Venustampulla</taxon>
    </lineage>
</organism>
<dbReference type="Proteomes" id="UP000254866">
    <property type="component" value="Unassembled WGS sequence"/>
</dbReference>
<dbReference type="RefSeq" id="XP_031865446.1">
    <property type="nucleotide sequence ID" value="XM_032018609.1"/>
</dbReference>
<dbReference type="AlphaFoldDB" id="A0A370TB97"/>
<evidence type="ECO:0000313" key="1">
    <source>
        <dbReference type="EMBL" id="RDL31197.1"/>
    </source>
</evidence>
<evidence type="ECO:0000313" key="2">
    <source>
        <dbReference type="Proteomes" id="UP000254866"/>
    </source>
</evidence>
<dbReference type="GeneID" id="43602835"/>